<dbReference type="Proteomes" id="UP001183388">
    <property type="component" value="Unassembled WGS sequence"/>
</dbReference>
<evidence type="ECO:0000256" key="4">
    <source>
        <dbReference type="PROSITE-ProRule" id="PRU01248"/>
    </source>
</evidence>
<dbReference type="Pfam" id="PF22022">
    <property type="entry name" value="Phage_int_M"/>
    <property type="match status" value="1"/>
</dbReference>
<dbReference type="CDD" id="cd01189">
    <property type="entry name" value="INT_ICEBs1_C_like"/>
    <property type="match status" value="1"/>
</dbReference>
<comment type="similarity">
    <text evidence="1">Belongs to the 'phage' integrase family.</text>
</comment>
<dbReference type="EMBL" id="JAVREN010000034">
    <property type="protein sequence ID" value="MDT0309268.1"/>
    <property type="molecule type" value="Genomic_DNA"/>
</dbReference>
<proteinExistence type="inferred from homology"/>
<dbReference type="Gene3D" id="1.10.443.10">
    <property type="entry name" value="Intergrase catalytic core"/>
    <property type="match status" value="1"/>
</dbReference>
<organism evidence="7 8">
    <name type="scientific">Streptomyces boetiae</name>
    <dbReference type="NCBI Taxonomy" id="3075541"/>
    <lineage>
        <taxon>Bacteria</taxon>
        <taxon>Bacillati</taxon>
        <taxon>Actinomycetota</taxon>
        <taxon>Actinomycetes</taxon>
        <taxon>Kitasatosporales</taxon>
        <taxon>Streptomycetaceae</taxon>
        <taxon>Streptomyces</taxon>
    </lineage>
</organism>
<dbReference type="InterPro" id="IPR010998">
    <property type="entry name" value="Integrase_recombinase_N"/>
</dbReference>
<dbReference type="PROSITE" id="PS51900">
    <property type="entry name" value="CB"/>
    <property type="match status" value="1"/>
</dbReference>
<dbReference type="InterPro" id="IPR011010">
    <property type="entry name" value="DNA_brk_join_enz"/>
</dbReference>
<evidence type="ECO:0000256" key="2">
    <source>
        <dbReference type="ARBA" id="ARBA00023125"/>
    </source>
</evidence>
<dbReference type="InterPro" id="IPR013762">
    <property type="entry name" value="Integrase-like_cat_sf"/>
</dbReference>
<evidence type="ECO:0000313" key="8">
    <source>
        <dbReference type="Proteomes" id="UP001183388"/>
    </source>
</evidence>
<sequence length="386" mass="42591">MARVWIEDRQSHADYRRAVENAKGSGRQVPGRWRVRWYAPDGKPKAKTFPRKPQAEAYRDELVQRLGNGSYRDPSAGRTLLEKVAEEWLAAQAHLKRSSRSRYRRALNDHILPRWGTTAVDRIRHEEIAAWVGALSAAGGRGGKPLGPSVVRGLHRVLSMVLGWAVRTNRRADNPAAGVPLPKRGLSDHVYLDHDQVERLAQAAGTFRPLVLLLAYTGLRWGEASALRVGRVDLNARRAHVVTAFAEDNGEIYEDTPKDHERRAVPLPAFLIAELKPVLDGREDDELVFSAPRKGPLRAHNFRSREFARAVKAAGLGGRGVTPHKLRHTAASLAISAGADVKVVQTMLGHASATMTLDVYGHLFPDRLDQVADALDAQRTAAGIGR</sequence>
<reference evidence="8" key="1">
    <citation type="submission" date="2023-07" db="EMBL/GenBank/DDBJ databases">
        <title>30 novel species of actinomycetes from the DSMZ collection.</title>
        <authorList>
            <person name="Nouioui I."/>
        </authorList>
    </citation>
    <scope>NUCLEOTIDE SEQUENCE [LARGE SCALE GENOMIC DNA]</scope>
    <source>
        <strain evidence="8">DSM 44917</strain>
    </source>
</reference>
<gene>
    <name evidence="7" type="ORF">RM780_20220</name>
</gene>
<dbReference type="PROSITE" id="PS51898">
    <property type="entry name" value="TYR_RECOMBINASE"/>
    <property type="match status" value="1"/>
</dbReference>
<evidence type="ECO:0000256" key="1">
    <source>
        <dbReference type="ARBA" id="ARBA00008857"/>
    </source>
</evidence>
<name>A0ABU2LDC4_9ACTN</name>
<dbReference type="Pfam" id="PF00589">
    <property type="entry name" value="Phage_integrase"/>
    <property type="match status" value="1"/>
</dbReference>
<dbReference type="PANTHER" id="PTHR30349">
    <property type="entry name" value="PHAGE INTEGRASE-RELATED"/>
    <property type="match status" value="1"/>
</dbReference>
<dbReference type="RefSeq" id="WP_311632225.1">
    <property type="nucleotide sequence ID" value="NZ_JAVREN010000034.1"/>
</dbReference>
<keyword evidence="3" id="KW-0233">DNA recombination</keyword>
<feature type="domain" description="Tyr recombinase" evidence="5">
    <location>
        <begin position="187"/>
        <end position="373"/>
    </location>
</feature>
<comment type="caution">
    <text evidence="7">The sequence shown here is derived from an EMBL/GenBank/DDBJ whole genome shotgun (WGS) entry which is preliminary data.</text>
</comment>
<dbReference type="InterPro" id="IPR050090">
    <property type="entry name" value="Tyrosine_recombinase_XerCD"/>
</dbReference>
<keyword evidence="2 4" id="KW-0238">DNA-binding</keyword>
<protein>
    <submittedName>
        <fullName evidence="7">Site-specific integrase</fullName>
    </submittedName>
</protein>
<dbReference type="SUPFAM" id="SSF56349">
    <property type="entry name" value="DNA breaking-rejoining enzymes"/>
    <property type="match status" value="1"/>
</dbReference>
<evidence type="ECO:0000259" key="6">
    <source>
        <dbReference type="PROSITE" id="PS51900"/>
    </source>
</evidence>
<feature type="domain" description="Core-binding (CB)" evidence="6">
    <location>
        <begin position="79"/>
        <end position="166"/>
    </location>
</feature>
<evidence type="ECO:0000259" key="5">
    <source>
        <dbReference type="PROSITE" id="PS51898"/>
    </source>
</evidence>
<accession>A0ABU2LDC4</accession>
<dbReference type="PANTHER" id="PTHR30349:SF64">
    <property type="entry name" value="PROPHAGE INTEGRASE INTD-RELATED"/>
    <property type="match status" value="1"/>
</dbReference>
<dbReference type="InterPro" id="IPR044068">
    <property type="entry name" value="CB"/>
</dbReference>
<dbReference type="InterPro" id="IPR002104">
    <property type="entry name" value="Integrase_catalytic"/>
</dbReference>
<keyword evidence="8" id="KW-1185">Reference proteome</keyword>
<evidence type="ECO:0000313" key="7">
    <source>
        <dbReference type="EMBL" id="MDT0309268.1"/>
    </source>
</evidence>
<dbReference type="Gene3D" id="1.10.150.130">
    <property type="match status" value="1"/>
</dbReference>
<evidence type="ECO:0000256" key="3">
    <source>
        <dbReference type="ARBA" id="ARBA00023172"/>
    </source>
</evidence>
<dbReference type="InterPro" id="IPR053876">
    <property type="entry name" value="Phage_int_M"/>
</dbReference>